<keyword evidence="1" id="KW-1133">Transmembrane helix</keyword>
<evidence type="ECO:0000256" key="1">
    <source>
        <dbReference type="SAM" id="Phobius"/>
    </source>
</evidence>
<keyword evidence="1" id="KW-0472">Membrane</keyword>
<evidence type="ECO:0000313" key="4">
    <source>
        <dbReference type="Proteomes" id="UP000680750"/>
    </source>
</evidence>
<feature type="transmembrane region" description="Helical" evidence="1">
    <location>
        <begin position="53"/>
        <end position="73"/>
    </location>
</feature>
<dbReference type="Proteomes" id="UP000680750">
    <property type="component" value="Chromosome"/>
</dbReference>
<dbReference type="KEGG" id="aser:Asera_11810"/>
<dbReference type="Pfam" id="PF14317">
    <property type="entry name" value="YcxB"/>
    <property type="match status" value="1"/>
</dbReference>
<keyword evidence="4" id="KW-1185">Reference proteome</keyword>
<sequence length="165" mass="18817">MRVEFTARRDEQYWRQLMRDRLRSDSRWTVYLFWLLVVAVGLCFATGSRGAVVAGVAVLLVLVLLVQSMLFPVRRALRRLPSYASDPRRIVCDADGLTVESDIFCGRYGWGAFTRARQKPYAYLLFVGSQQYVDLPRAGLTGDQDEQLRELLTERGLLTYGPSTS</sequence>
<accession>A0A810KV16</accession>
<feature type="domain" description="YcxB-like C-terminal" evidence="2">
    <location>
        <begin position="93"/>
        <end position="152"/>
    </location>
</feature>
<organism evidence="3 4">
    <name type="scientific">Actinocatenispora sera</name>
    <dbReference type="NCBI Taxonomy" id="390989"/>
    <lineage>
        <taxon>Bacteria</taxon>
        <taxon>Bacillati</taxon>
        <taxon>Actinomycetota</taxon>
        <taxon>Actinomycetes</taxon>
        <taxon>Micromonosporales</taxon>
        <taxon>Micromonosporaceae</taxon>
        <taxon>Actinocatenispora</taxon>
    </lineage>
</organism>
<dbReference type="EMBL" id="AP023354">
    <property type="protein sequence ID" value="BCJ27073.1"/>
    <property type="molecule type" value="Genomic_DNA"/>
</dbReference>
<dbReference type="AlphaFoldDB" id="A0A810KV16"/>
<dbReference type="RefSeq" id="WP_030445310.1">
    <property type="nucleotide sequence ID" value="NZ_AP023354.1"/>
</dbReference>
<proteinExistence type="predicted"/>
<evidence type="ECO:0000259" key="2">
    <source>
        <dbReference type="Pfam" id="PF14317"/>
    </source>
</evidence>
<gene>
    <name evidence="3" type="ORF">Asera_11810</name>
</gene>
<reference evidence="3" key="1">
    <citation type="submission" date="2020-08" db="EMBL/GenBank/DDBJ databases">
        <title>Whole genome shotgun sequence of Actinocatenispora sera NBRC 101916.</title>
        <authorList>
            <person name="Komaki H."/>
            <person name="Tamura T."/>
        </authorList>
    </citation>
    <scope>NUCLEOTIDE SEQUENCE</scope>
    <source>
        <strain evidence="3">NBRC 101916</strain>
    </source>
</reference>
<dbReference type="InterPro" id="IPR025588">
    <property type="entry name" value="YcxB-like_C"/>
</dbReference>
<feature type="transmembrane region" description="Helical" evidence="1">
    <location>
        <begin position="28"/>
        <end position="47"/>
    </location>
</feature>
<evidence type="ECO:0000313" key="3">
    <source>
        <dbReference type="EMBL" id="BCJ27073.1"/>
    </source>
</evidence>
<name>A0A810KV16_9ACTN</name>
<protein>
    <recommendedName>
        <fullName evidence="2">YcxB-like C-terminal domain-containing protein</fullName>
    </recommendedName>
</protein>
<keyword evidence="1" id="KW-0812">Transmembrane</keyword>